<keyword evidence="6" id="KW-1185">Reference proteome</keyword>
<protein>
    <submittedName>
        <fullName evidence="5">Short-chain dehydrogenase/reductase</fullName>
    </submittedName>
</protein>
<dbReference type="PANTHER" id="PTHR43391:SF14">
    <property type="entry name" value="DEHYDROGENASE_REDUCTASE SDR FAMILY PROTEIN 7-LIKE"/>
    <property type="match status" value="1"/>
</dbReference>
<dbReference type="InterPro" id="IPR002347">
    <property type="entry name" value="SDR_fam"/>
</dbReference>
<dbReference type="SUPFAM" id="SSF53335">
    <property type="entry name" value="S-adenosyl-L-methionine-dependent methyltransferases"/>
    <property type="match status" value="1"/>
</dbReference>
<dbReference type="KEGG" id="mste:MSTE_03399"/>
<dbReference type="Gene3D" id="3.40.50.720">
    <property type="entry name" value="NAD(P)-binding Rossmann-like Domain"/>
    <property type="match status" value="1"/>
</dbReference>
<reference evidence="5 6" key="2">
    <citation type="journal article" date="2017" name="Int. J. Syst. Evol. Microbiol.">
        <title>Mycobacterium stephanolepidis sp. nov., a rapidly growing species related to Mycobacterium chelonae, isolated from marine teleost fish, Stephanolepis cirrhifer.</title>
        <authorList>
            <person name="Fukano H."/>
            <person name="Wada S."/>
            <person name="Kurata O."/>
            <person name="Katayama K."/>
            <person name="Fujiwara N."/>
            <person name="Hoshino Y."/>
        </authorList>
    </citation>
    <scope>NUCLEOTIDE SEQUENCE [LARGE SCALE GENOMIC DNA]</scope>
    <source>
        <strain evidence="5 6">NJB0901</strain>
    </source>
</reference>
<gene>
    <name evidence="5" type="ORF">MSTE_03399</name>
</gene>
<evidence type="ECO:0000256" key="3">
    <source>
        <dbReference type="ARBA" id="ARBA00023002"/>
    </source>
</evidence>
<sequence>MSKTVLITGAASGMGLATAKLLSARGYDVVGADLAGGEGVTTLDVRDAASVREWVDATARSRGSIDAVVTFAGYGLAGGVEETSPDEATALLDVNVLGTARVVRAALPWLRDRGAGRIIVVSSGAAQAAQPFGGWYSASKAAIEKLGEALRMEAAPFGVDVSILTPGWTRTAILSKALKVAEPVGAYAAASAEVDRRNAGYLAGGQSPEVVAEQILRILNARKTRQNYRVGRDVRSSALARRLTPQRTYEQMIRNYYGVGRPVSTTSPFTTLPPMVHPTTKEPLTQTADGSLATARGAIGVKTLDSDLRLYGDATAGEYEGRELPNERVRFAYKIYSKAYPIVATLVFWFVWNGNLRKLGNFYGGQIRSAATRGAAFVDIGVGDGSLTKFALNTAKVKTLPSILFVDLSPDMLQKAAKRFRKSDSVISLVGDVTTLGIAERSVQFLGCYGALHVFPDPLAALNHMASLLSDDGELSLSILTSPGVPWKDKLITRFVATNTITTNFTINEVEELVAKAGLEEIEKILNGHQLLLRVRRAV</sequence>
<keyword evidence="2" id="KW-0521">NADP</keyword>
<dbReference type="InterPro" id="IPR029063">
    <property type="entry name" value="SAM-dependent_MTases_sf"/>
</dbReference>
<dbReference type="GO" id="GO:0016491">
    <property type="term" value="F:oxidoreductase activity"/>
    <property type="evidence" value="ECO:0007669"/>
    <property type="project" value="UniProtKB-KW"/>
</dbReference>
<evidence type="ECO:0000256" key="2">
    <source>
        <dbReference type="ARBA" id="ARBA00022857"/>
    </source>
</evidence>
<evidence type="ECO:0000313" key="6">
    <source>
        <dbReference type="Proteomes" id="UP000217954"/>
    </source>
</evidence>
<dbReference type="PRINTS" id="PR00081">
    <property type="entry name" value="GDHRDH"/>
</dbReference>
<dbReference type="InterPro" id="IPR041698">
    <property type="entry name" value="Methyltransf_25"/>
</dbReference>
<dbReference type="Pfam" id="PF13649">
    <property type="entry name" value="Methyltransf_25"/>
    <property type="match status" value="1"/>
</dbReference>
<dbReference type="Proteomes" id="UP000217954">
    <property type="component" value="Chromosome"/>
</dbReference>
<evidence type="ECO:0000259" key="4">
    <source>
        <dbReference type="Pfam" id="PF13649"/>
    </source>
</evidence>
<name>A0A1Z4F0G3_9MYCO</name>
<proteinExistence type="inferred from homology"/>
<dbReference type="PANTHER" id="PTHR43391">
    <property type="entry name" value="RETINOL DEHYDROGENASE-RELATED"/>
    <property type="match status" value="1"/>
</dbReference>
<dbReference type="EMBL" id="AP018165">
    <property type="protein sequence ID" value="BAX98700.1"/>
    <property type="molecule type" value="Genomic_DNA"/>
</dbReference>
<dbReference type="InterPro" id="IPR036291">
    <property type="entry name" value="NAD(P)-bd_dom_sf"/>
</dbReference>
<evidence type="ECO:0000313" key="5">
    <source>
        <dbReference type="EMBL" id="BAX98700.1"/>
    </source>
</evidence>
<dbReference type="RefSeq" id="WP_096502887.1">
    <property type="nucleotide sequence ID" value="NZ_AP018165.1"/>
</dbReference>
<organism evidence="5 6">
    <name type="scientific">[Mycobacterium] stephanolepidis</name>
    <dbReference type="NCBI Taxonomy" id="1520670"/>
    <lineage>
        <taxon>Bacteria</taxon>
        <taxon>Bacillati</taxon>
        <taxon>Actinomycetota</taxon>
        <taxon>Actinomycetes</taxon>
        <taxon>Mycobacteriales</taxon>
        <taxon>Mycobacteriaceae</taxon>
        <taxon>Mycobacteroides</taxon>
    </lineage>
</organism>
<evidence type="ECO:0000256" key="1">
    <source>
        <dbReference type="ARBA" id="ARBA00006484"/>
    </source>
</evidence>
<comment type="similarity">
    <text evidence="1">Belongs to the short-chain dehydrogenases/reductases (SDR) family.</text>
</comment>
<feature type="domain" description="Methyltransferase" evidence="4">
    <location>
        <begin position="378"/>
        <end position="473"/>
    </location>
</feature>
<dbReference type="AlphaFoldDB" id="A0A1Z4F0G3"/>
<dbReference type="OrthoDB" id="5242868at2"/>
<dbReference type="Gene3D" id="3.40.50.150">
    <property type="entry name" value="Vaccinia Virus protein VP39"/>
    <property type="match status" value="1"/>
</dbReference>
<dbReference type="Pfam" id="PF00106">
    <property type="entry name" value="adh_short"/>
    <property type="match status" value="1"/>
</dbReference>
<accession>A0A1Z4F0G3</accession>
<reference evidence="6" key="1">
    <citation type="journal article" date="2017" name="Genome Announc.">
        <title>Complete Genome Sequence of Mycobacterium stephanolepidis.</title>
        <authorList>
            <person name="Fukano H."/>
            <person name="Yoshida M."/>
            <person name="Katayama Y."/>
            <person name="Omatsu T."/>
            <person name="Mizutani T."/>
            <person name="Kurata O."/>
            <person name="Wada S."/>
            <person name="Hoshino Y."/>
        </authorList>
    </citation>
    <scope>NUCLEOTIDE SEQUENCE [LARGE SCALE GENOMIC DNA]</scope>
    <source>
        <strain evidence="6">NJB0901</strain>
    </source>
</reference>
<keyword evidence="3" id="KW-0560">Oxidoreductase</keyword>
<dbReference type="SUPFAM" id="SSF51735">
    <property type="entry name" value="NAD(P)-binding Rossmann-fold domains"/>
    <property type="match status" value="1"/>
</dbReference>